<evidence type="ECO:0000313" key="5">
    <source>
        <dbReference type="EMBL" id="ACY15343.1"/>
    </source>
</evidence>
<dbReference type="Pfam" id="PF06094">
    <property type="entry name" value="GGACT"/>
    <property type="match status" value="1"/>
</dbReference>
<proteinExistence type="inferred from homology"/>
<dbReference type="SUPFAM" id="SSF110857">
    <property type="entry name" value="Gamma-glutamyl cyclotransferase-like"/>
    <property type="match status" value="1"/>
</dbReference>
<dbReference type="PANTHER" id="PTHR12510">
    <property type="entry name" value="TROPONIN C-AKIN-1 PROTEIN"/>
    <property type="match status" value="1"/>
</dbReference>
<dbReference type="GO" id="GO:0061929">
    <property type="term" value="F:gamma-glutamylaminecyclotransferase activity"/>
    <property type="evidence" value="ECO:0007669"/>
    <property type="project" value="InterPro"/>
</dbReference>
<dbReference type="Gene3D" id="3.10.490.10">
    <property type="entry name" value="Gamma-glutamyl cyclotransferase-like"/>
    <property type="match status" value="1"/>
</dbReference>
<dbReference type="Proteomes" id="UP000001880">
    <property type="component" value="Chromosome"/>
</dbReference>
<dbReference type="KEGG" id="hoh:Hoch_2818"/>
<dbReference type="HOGENOM" id="CLU_083466_5_2_7"/>
<comment type="similarity">
    <text evidence="1 3">Belongs to the gamma-glutamylcyclotransferase family.</text>
</comment>
<dbReference type="AlphaFoldDB" id="D0LPI0"/>
<name>D0LPI0_HALO1</name>
<dbReference type="EMBL" id="CP001804">
    <property type="protein sequence ID" value="ACY15343.1"/>
    <property type="molecule type" value="Genomic_DNA"/>
</dbReference>
<dbReference type="InterPro" id="IPR009288">
    <property type="entry name" value="AIG2-like_dom"/>
</dbReference>
<dbReference type="InterPro" id="IPR013024">
    <property type="entry name" value="GGCT-like"/>
</dbReference>
<feature type="domain" description="Gamma-glutamylcyclotransferase AIG2-like" evidence="4">
    <location>
        <begin position="11"/>
        <end position="121"/>
    </location>
</feature>
<dbReference type="STRING" id="502025.Hoch_2818"/>
<dbReference type="GO" id="GO:0005829">
    <property type="term" value="C:cytosol"/>
    <property type="evidence" value="ECO:0007669"/>
    <property type="project" value="TreeGrafter"/>
</dbReference>
<sequence length="131" mass="14255">MVRKRTGRTRVFVYGTLRAGGPNHHLLDGQTLVGQARTEPAFELVSLGAYPAMAEGGHASVIGEVYDVDAAALAKIDWLEGHPEYYRRTSIRLASGDDVLAYVLSPEHIAGRPSIPSGDWMDAQPHEEDEA</sequence>
<feature type="active site" description="Proton acceptor" evidence="2">
    <location>
        <position position="80"/>
    </location>
</feature>
<evidence type="ECO:0000256" key="3">
    <source>
        <dbReference type="RuleBase" id="RU367036"/>
    </source>
</evidence>
<protein>
    <recommendedName>
        <fullName evidence="3">Gamma-glutamylcyclotransferase family protein</fullName>
    </recommendedName>
</protein>
<evidence type="ECO:0000256" key="1">
    <source>
        <dbReference type="ARBA" id="ARBA00008861"/>
    </source>
</evidence>
<reference evidence="5 6" key="1">
    <citation type="journal article" date="2010" name="Stand. Genomic Sci.">
        <title>Complete genome sequence of Haliangium ochraceum type strain (SMP-2).</title>
        <authorList>
            <consortium name="US DOE Joint Genome Institute (JGI-PGF)"/>
            <person name="Ivanova N."/>
            <person name="Daum C."/>
            <person name="Lang E."/>
            <person name="Abt B."/>
            <person name="Kopitz M."/>
            <person name="Saunders E."/>
            <person name="Lapidus A."/>
            <person name="Lucas S."/>
            <person name="Glavina Del Rio T."/>
            <person name="Nolan M."/>
            <person name="Tice H."/>
            <person name="Copeland A."/>
            <person name="Cheng J.F."/>
            <person name="Chen F."/>
            <person name="Bruce D."/>
            <person name="Goodwin L."/>
            <person name="Pitluck S."/>
            <person name="Mavromatis K."/>
            <person name="Pati A."/>
            <person name="Mikhailova N."/>
            <person name="Chen A."/>
            <person name="Palaniappan K."/>
            <person name="Land M."/>
            <person name="Hauser L."/>
            <person name="Chang Y.J."/>
            <person name="Jeffries C.D."/>
            <person name="Detter J.C."/>
            <person name="Brettin T."/>
            <person name="Rohde M."/>
            <person name="Goker M."/>
            <person name="Bristow J."/>
            <person name="Markowitz V."/>
            <person name="Eisen J.A."/>
            <person name="Hugenholtz P."/>
            <person name="Kyrpides N.C."/>
            <person name="Klenk H.P."/>
        </authorList>
    </citation>
    <scope>NUCLEOTIDE SEQUENCE [LARGE SCALE GENOMIC DNA]</scope>
    <source>
        <strain evidence="6">DSM 14365 / CIP 107738 / JCM 11303 / AJ 13395 / SMP-2</strain>
    </source>
</reference>
<dbReference type="RefSeq" id="WP_012827951.1">
    <property type="nucleotide sequence ID" value="NC_013440.1"/>
</dbReference>
<accession>D0LPI0</accession>
<organism evidence="5 6">
    <name type="scientific">Haliangium ochraceum (strain DSM 14365 / JCM 11303 / SMP-2)</name>
    <dbReference type="NCBI Taxonomy" id="502025"/>
    <lineage>
        <taxon>Bacteria</taxon>
        <taxon>Pseudomonadati</taxon>
        <taxon>Myxococcota</taxon>
        <taxon>Polyangia</taxon>
        <taxon>Haliangiales</taxon>
        <taxon>Kofleriaceae</taxon>
        <taxon>Haliangium</taxon>
    </lineage>
</organism>
<dbReference type="CDD" id="cd06661">
    <property type="entry name" value="GGCT_like"/>
    <property type="match status" value="1"/>
</dbReference>
<dbReference type="InterPro" id="IPR039126">
    <property type="entry name" value="GGACT"/>
</dbReference>
<evidence type="ECO:0000256" key="2">
    <source>
        <dbReference type="PIRSR" id="PIRSR639126-1"/>
    </source>
</evidence>
<dbReference type="PANTHER" id="PTHR12510:SF4">
    <property type="entry name" value="GAMMA-GLUTAMYLAMINECYCLOTRANSFERASE"/>
    <property type="match status" value="1"/>
</dbReference>
<gene>
    <name evidence="5" type="ordered locus">Hoch_2818</name>
</gene>
<dbReference type="InterPro" id="IPR036568">
    <property type="entry name" value="GGCT-like_sf"/>
</dbReference>
<keyword evidence="6" id="KW-1185">Reference proteome</keyword>
<dbReference type="eggNOG" id="COG2105">
    <property type="taxonomic scope" value="Bacteria"/>
</dbReference>
<evidence type="ECO:0000313" key="6">
    <source>
        <dbReference type="Proteomes" id="UP000001880"/>
    </source>
</evidence>
<evidence type="ECO:0000259" key="4">
    <source>
        <dbReference type="Pfam" id="PF06094"/>
    </source>
</evidence>